<keyword evidence="2" id="KW-1133">Transmembrane helix</keyword>
<evidence type="ECO:0000313" key="4">
    <source>
        <dbReference type="Proteomes" id="UP000191112"/>
    </source>
</evidence>
<name>A0A1T5EI09_9FLAO</name>
<gene>
    <name evidence="3" type="ORF">SAMN05660477_01428</name>
</gene>
<evidence type="ECO:0000256" key="1">
    <source>
        <dbReference type="ARBA" id="ARBA00022729"/>
    </source>
</evidence>
<dbReference type="RefSeq" id="WP_079666674.1">
    <property type="nucleotide sequence ID" value="NZ_FUYZ01000003.1"/>
</dbReference>
<reference evidence="3 4" key="1">
    <citation type="submission" date="2017-02" db="EMBL/GenBank/DDBJ databases">
        <authorList>
            <person name="Peterson S.W."/>
        </authorList>
    </citation>
    <scope>NUCLEOTIDE SEQUENCE [LARGE SCALE GENOMIC DNA]</scope>
    <source>
        <strain evidence="3 4">DSM 22323</strain>
    </source>
</reference>
<dbReference type="OrthoDB" id="5422169at2"/>
<dbReference type="STRING" id="619805.SAMN05660477_01428"/>
<keyword evidence="4" id="KW-1185">Reference proteome</keyword>
<keyword evidence="2" id="KW-0472">Membrane</keyword>
<dbReference type="InterPro" id="IPR037873">
    <property type="entry name" value="BamE-like"/>
</dbReference>
<organism evidence="3 4">
    <name type="scientific">Soonwooa buanensis</name>
    <dbReference type="NCBI Taxonomy" id="619805"/>
    <lineage>
        <taxon>Bacteria</taxon>
        <taxon>Pseudomonadati</taxon>
        <taxon>Bacteroidota</taxon>
        <taxon>Flavobacteriia</taxon>
        <taxon>Flavobacteriales</taxon>
        <taxon>Weeksellaceae</taxon>
        <taxon>Chryseobacterium group</taxon>
        <taxon>Soonwooa</taxon>
    </lineage>
</organism>
<evidence type="ECO:0000256" key="2">
    <source>
        <dbReference type="SAM" id="Phobius"/>
    </source>
</evidence>
<keyword evidence="2" id="KW-0812">Transmembrane</keyword>
<proteinExistence type="predicted"/>
<dbReference type="EMBL" id="FUYZ01000003">
    <property type="protein sequence ID" value="SKB83479.1"/>
    <property type="molecule type" value="Genomic_DNA"/>
</dbReference>
<evidence type="ECO:0000313" key="3">
    <source>
        <dbReference type="EMBL" id="SKB83479.1"/>
    </source>
</evidence>
<sequence>MKNATLIVMAFLVIIVCATAYLYIDFKMKDDNFNKIRKGMHLSEVTRVLGKPDKIYDFSKDEVRLVYYPVFPISEYMVFYTTKDELVTRTWSGD</sequence>
<keyword evidence="1" id="KW-0732">Signal</keyword>
<dbReference type="Proteomes" id="UP000191112">
    <property type="component" value="Unassembled WGS sequence"/>
</dbReference>
<dbReference type="AlphaFoldDB" id="A0A1T5EI09"/>
<evidence type="ECO:0008006" key="5">
    <source>
        <dbReference type="Google" id="ProtNLM"/>
    </source>
</evidence>
<dbReference type="Gene3D" id="3.30.1450.10">
    <property type="match status" value="1"/>
</dbReference>
<protein>
    <recommendedName>
        <fullName evidence="5">SmpA / OmlA family protein</fullName>
    </recommendedName>
</protein>
<feature type="transmembrane region" description="Helical" evidence="2">
    <location>
        <begin position="6"/>
        <end position="24"/>
    </location>
</feature>
<accession>A0A1T5EI09</accession>